<evidence type="ECO:0008006" key="9">
    <source>
        <dbReference type="Google" id="ProtNLM"/>
    </source>
</evidence>
<dbReference type="PANTHER" id="PTHR47961">
    <property type="entry name" value="DNA POLYMERASE THETA, PUTATIVE (AFU_ORTHOLOGUE AFUA_1G05260)-RELATED"/>
    <property type="match status" value="1"/>
</dbReference>
<sequence>MPEVANIIDGMYLDRLVKQLDDTAFQSAFHQVDSQDAGRLIELKLGAKIAYERWVAALAFPANVFSVSNHPPYDGTLQVFEQWHAYIVAAEGTRKIEIRDVLLATVTGLASRRQVELRHLLNTKSVTRVLEGPSKSLRWPRRVQDTVSRALVLVARQGGKPDIESALARVQELSELQRTVEEDWLQSSERSEESALSLLGLYHAAQATIVVTNYVLTGEYRGIKGRPINVQTELSVLMSRAHEYAELSADPELMTWIKSVGMIIAKLRADTVWANGFNISQSIDALIRTISGRSGPMYSMLPSQQDALAGNLLDAQREAVVLQMPTSSGKTLMAELSALQAISSYSGAKVVYLTPTRALATQVRRTLGTDFAELGIEVTAASSAFEEDPFEMALLDSVSGVVISTPEKLDLLLRGRAEWFDQVRLMIVDEAHLLTDGERGARLELLIANIRREHPHVRLLLLTPFVQNAKEVASWLSKERGSDVDVQWRPSRLIIGLAKLTGRGKGRTLEIEWKEPHRNSSEISNTRLALDDNERRILRENRNVRTTAITLSKRLRTLGPSLGMFTASRKDAEKAALEMAASKSEIDPSTAPPEFRVALALAKSEYGEENDLARCLSKGVAFHHSALSSELRYLVERLASLGTLDYIAATTTLAQGMNFPVSSVVIHSVTKGMPAKALKPAEFWNIAGRAGRVGLSEKGVIVFANPDHRPHWERYTQFLSERVDSALNDAIKKINETDTVKWTYKTHEGIRPFIQYLGHAVASLGARQTASELERLVTASLAGRSPQTRAALLRLARKYLADVASKDQGYMKVADQTGLASFSFDELYASIAEDPVLRHGDAETLRGQEGLKHLVDALAKLPELSLALDNGYGEIDTEAVASVVHRWMNGATVREIADLFAGEETDRVRNAGNYVFKRVSQIMSWGAHAYLRGRGMSSREAAEDEHRMLPAFIQYGVNSPEAVVASIMGVPRHAAAGISEVYRRRNGNLSPEGSGQFKSFLQESSVEDWQEAIEGTTVATYVSASDLRIVWRDAQGLSRRN</sequence>
<dbReference type="eggNOG" id="COG1204">
    <property type="taxonomic scope" value="Bacteria"/>
</dbReference>
<reference evidence="7 8" key="1">
    <citation type="submission" date="2006-05" db="EMBL/GenBank/DDBJ databases">
        <authorList>
            <person name="King G."/>
            <person name="Ferriera S."/>
            <person name="Johnson J."/>
            <person name="Kravitz S."/>
            <person name="Beeson K."/>
            <person name="Sutton G."/>
            <person name="Rogers Y.-H."/>
            <person name="Friedman R."/>
            <person name="Frazier M."/>
            <person name="Venter J.C."/>
        </authorList>
    </citation>
    <scope>NUCLEOTIDE SEQUENCE [LARGE SCALE GENOMIC DNA]</scope>
    <source>
        <strain evidence="8">ATCC 25650 / DSM 13394 / JCM 20685 / NBRC 16684 / NCIMB 2208 / IAM 12614 / B1</strain>
    </source>
</reference>
<dbReference type="CDD" id="cd17921">
    <property type="entry name" value="DEXHc_Ski2"/>
    <property type="match status" value="1"/>
</dbReference>
<evidence type="ECO:0000256" key="2">
    <source>
        <dbReference type="ARBA" id="ARBA00022801"/>
    </source>
</evidence>
<accession>A0NTD6</accession>
<organism evidence="7 8">
    <name type="scientific">Roseibium aggregatum (strain ATCC 25650 / DSM 13394 / JCM 20685 / NBRC 16684 / NCIMB 2208 / IAM 12614 / B1)</name>
    <name type="common">Stappia aggregata</name>
    <dbReference type="NCBI Taxonomy" id="384765"/>
    <lineage>
        <taxon>Bacteria</taxon>
        <taxon>Pseudomonadati</taxon>
        <taxon>Pseudomonadota</taxon>
        <taxon>Alphaproteobacteria</taxon>
        <taxon>Hyphomicrobiales</taxon>
        <taxon>Stappiaceae</taxon>
        <taxon>Roseibium</taxon>
    </lineage>
</organism>
<dbReference type="RefSeq" id="WP_006934779.1">
    <property type="nucleotide sequence ID" value="NZ_AAUW01000007.1"/>
</dbReference>
<dbReference type="GO" id="GO:0004386">
    <property type="term" value="F:helicase activity"/>
    <property type="evidence" value="ECO:0007669"/>
    <property type="project" value="UniProtKB-KW"/>
</dbReference>
<dbReference type="SMART" id="SM00490">
    <property type="entry name" value="HELICc"/>
    <property type="match status" value="1"/>
</dbReference>
<comment type="caution">
    <text evidence="7">The sequence shown here is derived from an EMBL/GenBank/DDBJ whole genome shotgun (WGS) entry which is preliminary data.</text>
</comment>
<evidence type="ECO:0000313" key="7">
    <source>
        <dbReference type="EMBL" id="EAV44218.1"/>
    </source>
</evidence>
<keyword evidence="1" id="KW-0547">Nucleotide-binding</keyword>
<dbReference type="SUPFAM" id="SSF52540">
    <property type="entry name" value="P-loop containing nucleoside triphosphate hydrolases"/>
    <property type="match status" value="1"/>
</dbReference>
<keyword evidence="4" id="KW-0067">ATP-binding</keyword>
<feature type="domain" description="Helicase ATP-binding" evidence="5">
    <location>
        <begin position="311"/>
        <end position="484"/>
    </location>
</feature>
<dbReference type="InterPro" id="IPR011545">
    <property type="entry name" value="DEAD/DEAH_box_helicase_dom"/>
</dbReference>
<keyword evidence="3" id="KW-0347">Helicase</keyword>
<name>A0NTD6_ROSAI</name>
<evidence type="ECO:0000256" key="3">
    <source>
        <dbReference type="ARBA" id="ARBA00022806"/>
    </source>
</evidence>
<dbReference type="Proteomes" id="UP000004848">
    <property type="component" value="Unassembled WGS sequence"/>
</dbReference>
<dbReference type="GO" id="GO:0003676">
    <property type="term" value="F:nucleic acid binding"/>
    <property type="evidence" value="ECO:0007669"/>
    <property type="project" value="InterPro"/>
</dbReference>
<evidence type="ECO:0000313" key="8">
    <source>
        <dbReference type="Proteomes" id="UP000004848"/>
    </source>
</evidence>
<gene>
    <name evidence="7" type="ORF">SIAM614_15505</name>
</gene>
<dbReference type="InterPro" id="IPR014001">
    <property type="entry name" value="Helicase_ATP-bd"/>
</dbReference>
<evidence type="ECO:0000259" key="5">
    <source>
        <dbReference type="PROSITE" id="PS51192"/>
    </source>
</evidence>
<keyword evidence="2" id="KW-0378">Hydrolase</keyword>
<dbReference type="Pfam" id="PF00270">
    <property type="entry name" value="DEAD"/>
    <property type="match status" value="1"/>
</dbReference>
<proteinExistence type="predicted"/>
<dbReference type="PANTHER" id="PTHR47961:SF10">
    <property type="entry name" value="ATP-DEPENDENT DNA HELICASE HEL308"/>
    <property type="match status" value="1"/>
</dbReference>
<dbReference type="SMART" id="SM00487">
    <property type="entry name" value="DEXDc"/>
    <property type="match status" value="1"/>
</dbReference>
<dbReference type="GO" id="GO:0016787">
    <property type="term" value="F:hydrolase activity"/>
    <property type="evidence" value="ECO:0007669"/>
    <property type="project" value="UniProtKB-KW"/>
</dbReference>
<evidence type="ECO:0000256" key="1">
    <source>
        <dbReference type="ARBA" id="ARBA00022741"/>
    </source>
</evidence>
<dbReference type="InterPro" id="IPR027417">
    <property type="entry name" value="P-loop_NTPase"/>
</dbReference>
<dbReference type="Gene3D" id="3.40.50.300">
    <property type="entry name" value="P-loop containing nucleotide triphosphate hydrolases"/>
    <property type="match status" value="2"/>
</dbReference>
<evidence type="ECO:0000256" key="4">
    <source>
        <dbReference type="ARBA" id="ARBA00022840"/>
    </source>
</evidence>
<dbReference type="PROSITE" id="PS51194">
    <property type="entry name" value="HELICASE_CTER"/>
    <property type="match status" value="1"/>
</dbReference>
<dbReference type="AlphaFoldDB" id="A0NTD6"/>
<dbReference type="EMBL" id="AAUW01000007">
    <property type="protein sequence ID" value="EAV44218.1"/>
    <property type="molecule type" value="Genomic_DNA"/>
</dbReference>
<dbReference type="InterPro" id="IPR001650">
    <property type="entry name" value="Helicase_C-like"/>
</dbReference>
<dbReference type="OrthoDB" id="9815222at2"/>
<evidence type="ECO:0000259" key="6">
    <source>
        <dbReference type="PROSITE" id="PS51194"/>
    </source>
</evidence>
<dbReference type="PROSITE" id="PS51192">
    <property type="entry name" value="HELICASE_ATP_BIND_1"/>
    <property type="match status" value="1"/>
</dbReference>
<protein>
    <recommendedName>
        <fullName evidence="9">DEAD/DEAH box helicase</fullName>
    </recommendedName>
</protein>
<dbReference type="GeneID" id="68846741"/>
<dbReference type="GO" id="GO:0005524">
    <property type="term" value="F:ATP binding"/>
    <property type="evidence" value="ECO:0007669"/>
    <property type="project" value="UniProtKB-KW"/>
</dbReference>
<feature type="domain" description="Helicase C-terminal" evidence="6">
    <location>
        <begin position="550"/>
        <end position="735"/>
    </location>
</feature>
<dbReference type="InterPro" id="IPR050474">
    <property type="entry name" value="Hel308_SKI2-like"/>
</dbReference>